<dbReference type="EMBL" id="CM012443">
    <property type="protein sequence ID" value="RVE70403.1"/>
    <property type="molecule type" value="Genomic_DNA"/>
</dbReference>
<dbReference type="GO" id="GO:0007143">
    <property type="term" value="P:female meiotic nuclear division"/>
    <property type="evidence" value="ECO:0007669"/>
    <property type="project" value="TreeGrafter"/>
</dbReference>
<evidence type="ECO:0000313" key="3">
    <source>
        <dbReference type="Proteomes" id="UP000283210"/>
    </source>
</evidence>
<dbReference type="GO" id="GO:0000779">
    <property type="term" value="C:condensed chromosome, centromeric region"/>
    <property type="evidence" value="ECO:0007669"/>
    <property type="project" value="TreeGrafter"/>
</dbReference>
<reference evidence="2 3" key="2">
    <citation type="submission" date="2019-01" db="EMBL/GenBank/DDBJ databases">
        <title>A chromosome length genome reference of the Java medaka (oryzias javanicus).</title>
        <authorList>
            <person name="Herpin A."/>
            <person name="Takehana Y."/>
            <person name="Naruse K."/>
            <person name="Ansai S."/>
            <person name="Kawaguchi M."/>
        </authorList>
    </citation>
    <scope>NUCLEOTIDE SEQUENCE [LARGE SCALE GENOMIC DNA]</scope>
    <source>
        <strain evidence="2">RS831</strain>
        <tissue evidence="2">Whole body</tissue>
    </source>
</reference>
<sequence>MAESQSLQLERAIDEVLKNGNVQILEAFIERSTDQETLTHCSLHFLEKLDELVCKSLDQNDAKAASLGFASLHKLGKLLKLPDGQGLSEFISKGLIQKISL</sequence>
<keyword evidence="3" id="KW-1185">Reference proteome</keyword>
<evidence type="ECO:0000313" key="2">
    <source>
        <dbReference type="EMBL" id="RVE70403.1"/>
    </source>
</evidence>
<dbReference type="InterPro" id="IPR024835">
    <property type="entry name" value="SYCP2-like"/>
</dbReference>
<dbReference type="Proteomes" id="UP000283210">
    <property type="component" value="Chromosome 7"/>
</dbReference>
<feature type="domain" description="Synaptonemal complex protein 2 armadillo-repeat-like" evidence="1">
    <location>
        <begin position="8"/>
        <end position="99"/>
    </location>
</feature>
<dbReference type="GO" id="GO:0007140">
    <property type="term" value="P:male meiotic nuclear division"/>
    <property type="evidence" value="ECO:0007669"/>
    <property type="project" value="TreeGrafter"/>
</dbReference>
<dbReference type="InterPro" id="IPR041322">
    <property type="entry name" value="SYCP2_ARLD"/>
</dbReference>
<dbReference type="Pfam" id="PF18581">
    <property type="entry name" value="SYCP2_ARLD"/>
    <property type="match status" value="1"/>
</dbReference>
<reference evidence="2 3" key="1">
    <citation type="submission" date="2018-11" db="EMBL/GenBank/DDBJ databases">
        <authorList>
            <person name="Lopez-Roques C."/>
            <person name="Donnadieu C."/>
            <person name="Bouchez O."/>
            <person name="Klopp C."/>
            <person name="Cabau C."/>
            <person name="Zahm M."/>
        </authorList>
    </citation>
    <scope>NUCLEOTIDE SEQUENCE [LARGE SCALE GENOMIC DNA]</scope>
    <source>
        <strain evidence="2">RS831</strain>
        <tissue evidence="2">Whole body</tissue>
    </source>
</reference>
<dbReference type="PANTHER" id="PTHR15607:SF12">
    <property type="entry name" value="SYNAPTONEMAL COMPLEX PROTEIN 2"/>
    <property type="match status" value="1"/>
</dbReference>
<gene>
    <name evidence="2" type="ORF">OJAV_G00064030</name>
</gene>
<accession>A0A437D5C1</accession>
<evidence type="ECO:0000259" key="1">
    <source>
        <dbReference type="Pfam" id="PF18581"/>
    </source>
</evidence>
<dbReference type="PANTHER" id="PTHR15607">
    <property type="entry name" value="SYNAPTONEMAL COMPLEX PROTEIN-RELATED"/>
    <property type="match status" value="1"/>
</dbReference>
<dbReference type="GO" id="GO:0000800">
    <property type="term" value="C:lateral element"/>
    <property type="evidence" value="ECO:0007669"/>
    <property type="project" value="TreeGrafter"/>
</dbReference>
<protein>
    <recommendedName>
        <fullName evidence="1">Synaptonemal complex protein 2 armadillo-repeat-like domain-containing protein</fullName>
    </recommendedName>
</protein>
<name>A0A437D5C1_ORYJA</name>
<dbReference type="AlphaFoldDB" id="A0A437D5C1"/>
<organism evidence="2 3">
    <name type="scientific">Oryzias javanicus</name>
    <name type="common">Javanese ricefish</name>
    <name type="synonym">Aplocheilus javanicus</name>
    <dbReference type="NCBI Taxonomy" id="123683"/>
    <lineage>
        <taxon>Eukaryota</taxon>
        <taxon>Metazoa</taxon>
        <taxon>Chordata</taxon>
        <taxon>Craniata</taxon>
        <taxon>Vertebrata</taxon>
        <taxon>Euteleostomi</taxon>
        <taxon>Actinopterygii</taxon>
        <taxon>Neopterygii</taxon>
        <taxon>Teleostei</taxon>
        <taxon>Neoteleostei</taxon>
        <taxon>Acanthomorphata</taxon>
        <taxon>Ovalentaria</taxon>
        <taxon>Atherinomorphae</taxon>
        <taxon>Beloniformes</taxon>
        <taxon>Adrianichthyidae</taxon>
        <taxon>Oryziinae</taxon>
        <taxon>Oryzias</taxon>
    </lineage>
</organism>
<proteinExistence type="predicted"/>